<dbReference type="OMA" id="CTMQYGG"/>
<proteinExistence type="inferred from homology"/>
<keyword evidence="10" id="KW-1185">Reference proteome</keyword>
<evidence type="ECO:0000256" key="3">
    <source>
        <dbReference type="ARBA" id="ARBA00022525"/>
    </source>
</evidence>
<keyword evidence="3" id="KW-0964">Secreted</keyword>
<dbReference type="InterPro" id="IPR036819">
    <property type="entry name" value="Subtilisin_inhibitor-like_sf"/>
</dbReference>
<feature type="domain" description="Subtilisin inhibitor" evidence="8">
    <location>
        <begin position="48"/>
        <end position="111"/>
    </location>
</feature>
<dbReference type="Pfam" id="PF00720">
    <property type="entry name" value="SSI"/>
    <property type="match status" value="1"/>
</dbReference>
<name>I4EZ94_MODI5</name>
<evidence type="ECO:0000256" key="6">
    <source>
        <dbReference type="ARBA" id="ARBA00023157"/>
    </source>
</evidence>
<keyword evidence="5" id="KW-0722">Serine protease inhibitor</keyword>
<protein>
    <submittedName>
        <fullName evidence="9">Secreted protein</fullName>
    </submittedName>
</protein>
<keyword evidence="6" id="KW-1015">Disulfide bond</keyword>
<dbReference type="SUPFAM" id="SSF55399">
    <property type="entry name" value="Subtilisin inhibitor"/>
    <property type="match status" value="1"/>
</dbReference>
<dbReference type="eggNOG" id="ENOG50333FU">
    <property type="taxonomic scope" value="Bacteria"/>
</dbReference>
<evidence type="ECO:0000256" key="2">
    <source>
        <dbReference type="ARBA" id="ARBA00010472"/>
    </source>
</evidence>
<feature type="region of interest" description="Disordered" evidence="7">
    <location>
        <begin position="11"/>
        <end position="33"/>
    </location>
</feature>
<keyword evidence="4" id="KW-0646">Protease inhibitor</keyword>
<evidence type="ECO:0000256" key="7">
    <source>
        <dbReference type="SAM" id="MobiDB-lite"/>
    </source>
</evidence>
<dbReference type="AlphaFoldDB" id="I4EZ94"/>
<evidence type="ECO:0000256" key="5">
    <source>
        <dbReference type="ARBA" id="ARBA00022900"/>
    </source>
</evidence>
<gene>
    <name evidence="9" type="ordered locus">MODMU_3294</name>
</gene>
<evidence type="ECO:0000313" key="9">
    <source>
        <dbReference type="EMBL" id="CCH88707.1"/>
    </source>
</evidence>
<dbReference type="GO" id="GO:0005576">
    <property type="term" value="C:extracellular region"/>
    <property type="evidence" value="ECO:0007669"/>
    <property type="project" value="UniProtKB-SubCell"/>
</dbReference>
<dbReference type="Gene3D" id="3.30.350.10">
    <property type="entry name" value="Subtilisin inhibitor-like"/>
    <property type="match status" value="1"/>
</dbReference>
<accession>I4EZ94</accession>
<dbReference type="HOGENOM" id="CLU_121949_1_1_11"/>
<comment type="subcellular location">
    <subcellularLocation>
        <location evidence="1">Secreted</location>
    </subcellularLocation>
</comment>
<sequence length="137" mass="13528">MVLGVLLAGCGSGSESASPSSSSPAPSSAAPVTGELVVVLDRGEGGEPERYTLSCGDPVSGDLPDPAAVCAHLQGLTDPFAPLPGDQVCSQQYGGPETAQVTGRWAGADVDLALARTNGCQLAQWSSLGPLLPAPGG</sequence>
<organism evidence="9 10">
    <name type="scientific">Modestobacter italicus (strain DSM 44449 / CECT 9708 / BC 501)</name>
    <dbReference type="NCBI Taxonomy" id="2732864"/>
    <lineage>
        <taxon>Bacteria</taxon>
        <taxon>Bacillati</taxon>
        <taxon>Actinomycetota</taxon>
        <taxon>Actinomycetes</taxon>
        <taxon>Geodermatophilales</taxon>
        <taxon>Geodermatophilaceae</taxon>
        <taxon>Modestobacter</taxon>
    </lineage>
</organism>
<dbReference type="GO" id="GO:0004867">
    <property type="term" value="F:serine-type endopeptidase inhibitor activity"/>
    <property type="evidence" value="ECO:0007669"/>
    <property type="project" value="UniProtKB-KW"/>
</dbReference>
<dbReference type="InterPro" id="IPR023549">
    <property type="entry name" value="Subtilisin_inhibitor"/>
</dbReference>
<evidence type="ECO:0000259" key="8">
    <source>
        <dbReference type="Pfam" id="PF00720"/>
    </source>
</evidence>
<dbReference type="KEGG" id="mmar:MODMU_3294"/>
<dbReference type="EMBL" id="FO203431">
    <property type="protein sequence ID" value="CCH88707.1"/>
    <property type="molecule type" value="Genomic_DNA"/>
</dbReference>
<evidence type="ECO:0000256" key="4">
    <source>
        <dbReference type="ARBA" id="ARBA00022690"/>
    </source>
</evidence>
<evidence type="ECO:0000313" key="10">
    <source>
        <dbReference type="Proteomes" id="UP000006461"/>
    </source>
</evidence>
<dbReference type="STRING" id="477641.MODMU_3294"/>
<dbReference type="Proteomes" id="UP000006461">
    <property type="component" value="Chromosome"/>
</dbReference>
<feature type="compositionally biased region" description="Low complexity" evidence="7">
    <location>
        <begin position="16"/>
        <end position="31"/>
    </location>
</feature>
<reference evidence="9 10" key="1">
    <citation type="journal article" date="2012" name="J. Bacteriol.">
        <title>Genome Sequence of Radiation-Resistant Modestobacter marinus Strain BC501, a Representative Actinobacterium That Thrives on Calcareous Stone Surfaces.</title>
        <authorList>
            <person name="Normand P."/>
            <person name="Gury J."/>
            <person name="Pujic P."/>
            <person name="Chouaia B."/>
            <person name="Crotti E."/>
            <person name="Brusetti L."/>
            <person name="Daffonchio D."/>
            <person name="Vacherie B."/>
            <person name="Barbe V."/>
            <person name="Medigue C."/>
            <person name="Calteau A."/>
            <person name="Ghodhbane-Gtari F."/>
            <person name="Essoussi I."/>
            <person name="Nouioui I."/>
            <person name="Abbassi-Ghozzi I."/>
            <person name="Gtari M."/>
        </authorList>
    </citation>
    <scope>NUCLEOTIDE SEQUENCE [LARGE SCALE GENOMIC DNA]</scope>
    <source>
        <strain evidence="10">BC 501</strain>
    </source>
</reference>
<evidence type="ECO:0000256" key="1">
    <source>
        <dbReference type="ARBA" id="ARBA00004613"/>
    </source>
</evidence>
<comment type="similarity">
    <text evidence="2">Belongs to the protease inhibitor I16 (SSI) family.</text>
</comment>